<organism evidence="1 2">
    <name type="scientific">Polaromonas naphthalenivorans (strain CJ2)</name>
    <dbReference type="NCBI Taxonomy" id="365044"/>
    <lineage>
        <taxon>Bacteria</taxon>
        <taxon>Pseudomonadati</taxon>
        <taxon>Pseudomonadota</taxon>
        <taxon>Betaproteobacteria</taxon>
        <taxon>Burkholderiales</taxon>
        <taxon>Comamonadaceae</taxon>
        <taxon>Polaromonas</taxon>
    </lineage>
</organism>
<accession>A1VLA2</accession>
<sequence>MRVQARSKPRVQRAGLRAGGQRVGLLKNEAVVEQLVVQPVLREEVVFHGVRGVKWAGQRRNGAALGRLSYLLESPAAGPGLFRKS</sequence>
<dbReference type="Proteomes" id="UP000000644">
    <property type="component" value="Chromosome"/>
</dbReference>
<gene>
    <name evidence="1" type="ordered locus">Pnap_1114</name>
</gene>
<evidence type="ECO:0000313" key="2">
    <source>
        <dbReference type="Proteomes" id="UP000000644"/>
    </source>
</evidence>
<keyword evidence="2" id="KW-1185">Reference proteome</keyword>
<reference evidence="2" key="1">
    <citation type="journal article" date="2009" name="Environ. Microbiol.">
        <title>The genome of Polaromonas naphthalenivorans strain CJ2, isolated from coal tar-contaminated sediment, reveals physiological and metabolic versatility and evolution through extensive horizontal gene transfer.</title>
        <authorList>
            <person name="Yagi J.M."/>
            <person name="Sims D."/>
            <person name="Brettin T."/>
            <person name="Bruce D."/>
            <person name="Madsen E.L."/>
        </authorList>
    </citation>
    <scope>NUCLEOTIDE SEQUENCE [LARGE SCALE GENOMIC DNA]</scope>
    <source>
        <strain evidence="2">CJ2</strain>
    </source>
</reference>
<evidence type="ECO:0000313" key="1">
    <source>
        <dbReference type="EMBL" id="ABM36430.1"/>
    </source>
</evidence>
<name>A1VLA2_POLNA</name>
<dbReference type="KEGG" id="pna:Pnap_1114"/>
<dbReference type="HOGENOM" id="CLU_2509881_0_0_4"/>
<dbReference type="AlphaFoldDB" id="A1VLA2"/>
<proteinExistence type="predicted"/>
<dbReference type="STRING" id="365044.Pnap_1114"/>
<protein>
    <submittedName>
        <fullName evidence="1">Uncharacterized protein</fullName>
    </submittedName>
</protein>
<dbReference type="EMBL" id="CP000529">
    <property type="protein sequence ID" value="ABM36430.1"/>
    <property type="molecule type" value="Genomic_DNA"/>
</dbReference>